<evidence type="ECO:0000313" key="3">
    <source>
        <dbReference type="Proteomes" id="UP000002376"/>
    </source>
</evidence>
<dbReference type="InterPro" id="IPR052182">
    <property type="entry name" value="Glycogen/Maltodextrin_Phosph"/>
</dbReference>
<keyword evidence="3" id="KW-1185">Reference proteome</keyword>
<evidence type="ECO:0000313" key="2">
    <source>
        <dbReference type="EMBL" id="ADG90575.1"/>
    </source>
</evidence>
<reference key="3">
    <citation type="submission" date="2010-02" db="EMBL/GenBank/DDBJ databases">
        <title>Complete genome sequence of Thermosphaera aggregans type strain (M11TL).</title>
        <authorList>
            <consortium name="US DOE Joint Genome Institute (JGI-PGF)"/>
            <person name="Spring S."/>
            <person name="Lapidus A."/>
            <person name="Munk C."/>
            <person name="Schroeder M."/>
            <person name="Glavina Del Rio T."/>
            <person name="Tice H."/>
            <person name="Copeland A."/>
            <person name="Cheng J.-F."/>
            <person name="Lucas S."/>
            <person name="Chen F."/>
            <person name="Nolan M."/>
            <person name="Bruce D."/>
            <person name="Goodwin L."/>
            <person name="Pitluck S."/>
            <person name="Ivanova N."/>
            <person name="Mavromatis K."/>
            <person name="Ovchinnikova G."/>
            <person name="Pati A."/>
            <person name="Chen A."/>
            <person name="Palaniappan K."/>
            <person name="Land M."/>
            <person name="Hauser L."/>
            <person name="Chang Y.-J."/>
            <person name="Jeffries C.C."/>
            <person name="Brettin T."/>
            <person name="Detter J.C."/>
            <person name="Tapia R."/>
            <person name="Han C."/>
            <person name="Chain P."/>
            <person name="Heimerl T."/>
            <person name="Weik F."/>
            <person name="Goker M."/>
            <person name="Rachel R."/>
            <person name="Bristow J."/>
            <person name="Eisen J.A."/>
            <person name="Markowitz V."/>
            <person name="Hugenholtz P."/>
            <person name="Kyrpides N.C."/>
            <person name="Klenk H.-P."/>
        </authorList>
    </citation>
    <scope>NUCLEOTIDE SEQUENCE</scope>
    <source>
        <strain>DSM 11486</strain>
    </source>
</reference>
<name>D5U0C5_THEAM</name>
<dbReference type="CAZy" id="GT35">
    <property type="family name" value="Glycosyltransferase Family 35"/>
</dbReference>
<dbReference type="Proteomes" id="UP000002376">
    <property type="component" value="Chromosome"/>
</dbReference>
<dbReference type="Gene3D" id="3.40.50.2000">
    <property type="entry name" value="Glycogen Phosphorylase B"/>
    <property type="match status" value="1"/>
</dbReference>
<dbReference type="PANTHER" id="PTHR42655:SF1">
    <property type="entry name" value="GLYCOGEN PHOSPHORYLASE"/>
    <property type="match status" value="1"/>
</dbReference>
<keyword evidence="2" id="KW-0808">Transferase</keyword>
<gene>
    <name evidence="2" type="ordered locus">Tagg_0299</name>
</gene>
<sequence length="509" mass="58349">MVIVSITPEIAIEGGRIYAGGLGVLEGDKLLGAGDMGLDYMVLSLFYRQGYTSINFKGIEPILQPEEQSHEFISKLSQEREFSVLLRGEEVIVRPWVFKYKTAKAVLFEAVCPLWARRLTDRVYYENSIEETFYKYALLAKASAHYLKNYVGLDKVSVIDLEESYASLILNVLDVSKISRIIIHTPGPWGHPSFPGEFIAREFGVFLGDYINLTEFSLSKLDKGIVVSKKQEAVAAAIFPKYKDKIVSITNGIHLGRWMHPRLYEAFTSSTISIDLLKRVRQESKEKMFSMIKSFKHNVNVDGRIVIAWTRRLARYKRPYFVTRFIEEYPDINAFFVIAGKPHPRDSDGIAYLKKFRELDLKLTNIAYIPDYNIETAKTILQGTDLLLFTPFPGWEACGTSYMKAMVNGVPVLSSRDGGVLEVVEDGVNSWLFGSEPSDFINIYTDQRAREIDEKDYYDFRNKLLWIIEIYQKDPEKYWEVAFNSLKTAPGKVDIREALKKYYINTQST</sequence>
<reference evidence="3" key="2">
    <citation type="journal article" date="2010" name="Stand. Genomic Sci.">
        <title>Complete genome sequence of Thermosphaera aggregans type strain (M11TLT).</title>
        <authorList>
            <person name="Spring S."/>
            <person name="Rachel R."/>
            <person name="Lapidus A."/>
            <person name="Davenport K."/>
            <person name="Tice H."/>
            <person name="Copeland A."/>
            <person name="Cheng J.-F."/>
            <person name="Lucas S."/>
            <person name="Chen F."/>
            <person name="Nolan M."/>
            <person name="Bruce D."/>
            <person name="Goodwin L."/>
            <person name="Pitluck S."/>
            <person name="Ivanova N."/>
            <person name="Mavromatis K."/>
            <person name="Ovchinnikova G."/>
            <person name="Pati A."/>
            <person name="Chen A."/>
            <person name="Palaniappan K."/>
            <person name="Land M."/>
            <person name="Hauser L."/>
            <person name="Chang Y.-J."/>
            <person name="Jeffries C.C."/>
            <person name="Brettin T."/>
            <person name="Detter J.C."/>
            <person name="Tapia R."/>
            <person name="Han C."/>
            <person name="Heimerl T."/>
            <person name="Weikl F."/>
            <person name="Brambilla E."/>
            <person name="Goker M."/>
            <person name="Bristow J."/>
            <person name="Eisen J.A."/>
            <person name="Markowitz V."/>
            <person name="Hugenholtz P."/>
            <person name="Kyrpides N.C."/>
            <person name="Klenk H.-P."/>
        </authorList>
    </citation>
    <scope>NUCLEOTIDE SEQUENCE [LARGE SCALE GENOMIC DNA]</scope>
    <source>
        <strain evidence="3">DSM 11486 / M11TL</strain>
    </source>
</reference>
<dbReference type="PANTHER" id="PTHR42655">
    <property type="entry name" value="GLYCOGEN PHOSPHORYLASE"/>
    <property type="match status" value="1"/>
</dbReference>
<protein>
    <submittedName>
        <fullName evidence="2">Glycosyl transferase group 1</fullName>
    </submittedName>
</protein>
<dbReference type="eggNOG" id="arCOG01421">
    <property type="taxonomic scope" value="Archaea"/>
</dbReference>
<reference evidence="2 3" key="1">
    <citation type="journal article" date="2010" name="Stand. Genomic Sci.">
        <title>Complete genome sequence of Thermosphaera aggregans type strain (M11TL).</title>
        <authorList>
            <person name="Spring S."/>
            <person name="Rachel R."/>
            <person name="Lapidus A."/>
            <person name="Davenport K."/>
            <person name="Tice H."/>
            <person name="Copeland A."/>
            <person name="Cheng J.F."/>
            <person name="Lucas S."/>
            <person name="Chen F."/>
            <person name="Nolan M."/>
            <person name="Bruce D."/>
            <person name="Goodwin L."/>
            <person name="Pitluck S."/>
            <person name="Ivanova N."/>
            <person name="Mavromatis K."/>
            <person name="Ovchinnikova G."/>
            <person name="Pati A."/>
            <person name="Chen A."/>
            <person name="Palaniappan K."/>
            <person name="Land M."/>
            <person name="Hauser L."/>
            <person name="Chang Y.J."/>
            <person name="Jeffries C.C."/>
            <person name="Brettin T."/>
            <person name="Detter J.C."/>
            <person name="Tapia R."/>
            <person name="Han C."/>
            <person name="Heimerl T."/>
            <person name="Weikl F."/>
            <person name="Brambilla E."/>
            <person name="Goker M."/>
            <person name="Bristow J."/>
            <person name="Eisen J.A."/>
            <person name="Markowitz V."/>
            <person name="Hugenholtz P."/>
            <person name="Kyrpides N.C."/>
            <person name="Klenk H.P."/>
        </authorList>
    </citation>
    <scope>NUCLEOTIDE SEQUENCE [LARGE SCALE GENOMIC DNA]</scope>
    <source>
        <strain evidence="3">DSM 11486 / M11TL</strain>
    </source>
</reference>
<accession>D5U0C5</accession>
<dbReference type="Pfam" id="PF00343">
    <property type="entry name" value="Phosphorylase"/>
    <property type="match status" value="1"/>
</dbReference>
<comment type="similarity">
    <text evidence="1">Belongs to the glycogen phosphorylase family.</text>
</comment>
<dbReference type="SUPFAM" id="SSF53756">
    <property type="entry name" value="UDP-Glycosyltransferase/glycogen phosphorylase"/>
    <property type="match status" value="1"/>
</dbReference>
<dbReference type="EMBL" id="CP001939">
    <property type="protein sequence ID" value="ADG90575.1"/>
    <property type="molecule type" value="Genomic_DNA"/>
</dbReference>
<evidence type="ECO:0000256" key="1">
    <source>
        <dbReference type="ARBA" id="ARBA00006047"/>
    </source>
</evidence>
<dbReference type="KEGG" id="tag:Tagg_0299"/>
<proteinExistence type="inferred from homology"/>
<dbReference type="AlphaFoldDB" id="D5U0C5"/>
<dbReference type="OrthoDB" id="17863at2157"/>
<organism evidence="2 3">
    <name type="scientific">Thermosphaera aggregans (strain DSM 11486 / M11TL)</name>
    <dbReference type="NCBI Taxonomy" id="633148"/>
    <lineage>
        <taxon>Archaea</taxon>
        <taxon>Thermoproteota</taxon>
        <taxon>Thermoprotei</taxon>
        <taxon>Desulfurococcales</taxon>
        <taxon>Desulfurococcaceae</taxon>
        <taxon>Thermosphaera</taxon>
    </lineage>
</organism>
<dbReference type="GeneID" id="9165312"/>
<dbReference type="GO" id="GO:0005975">
    <property type="term" value="P:carbohydrate metabolic process"/>
    <property type="evidence" value="ECO:0007669"/>
    <property type="project" value="InterPro"/>
</dbReference>
<dbReference type="RefSeq" id="WP_013129168.1">
    <property type="nucleotide sequence ID" value="NC_014160.1"/>
</dbReference>
<dbReference type="STRING" id="633148.Tagg_0299"/>
<dbReference type="GO" id="GO:0008184">
    <property type="term" value="F:glycogen phosphorylase activity"/>
    <property type="evidence" value="ECO:0007669"/>
    <property type="project" value="InterPro"/>
</dbReference>
<dbReference type="InterPro" id="IPR000811">
    <property type="entry name" value="Glyco_trans_35"/>
</dbReference>
<dbReference type="HOGENOM" id="CLU_552792_0_0_2"/>